<dbReference type="InterPro" id="IPR043502">
    <property type="entry name" value="DNA/RNA_pol_sf"/>
</dbReference>
<dbReference type="PANTHER" id="PTHR33064">
    <property type="entry name" value="POL PROTEIN"/>
    <property type="match status" value="1"/>
</dbReference>
<dbReference type="PANTHER" id="PTHR33064:SF37">
    <property type="entry name" value="RIBONUCLEASE H"/>
    <property type="match status" value="1"/>
</dbReference>
<organism evidence="1 2">
    <name type="scientific">Cephalotus follicularis</name>
    <name type="common">Albany pitcher plant</name>
    <dbReference type="NCBI Taxonomy" id="3775"/>
    <lineage>
        <taxon>Eukaryota</taxon>
        <taxon>Viridiplantae</taxon>
        <taxon>Streptophyta</taxon>
        <taxon>Embryophyta</taxon>
        <taxon>Tracheophyta</taxon>
        <taxon>Spermatophyta</taxon>
        <taxon>Magnoliopsida</taxon>
        <taxon>eudicotyledons</taxon>
        <taxon>Gunneridae</taxon>
        <taxon>Pentapetalae</taxon>
        <taxon>rosids</taxon>
        <taxon>fabids</taxon>
        <taxon>Oxalidales</taxon>
        <taxon>Cephalotaceae</taxon>
        <taxon>Cephalotus</taxon>
    </lineage>
</organism>
<dbReference type="STRING" id="3775.A0A1Q3CXT2"/>
<feature type="non-terminal residue" evidence="1">
    <location>
        <position position="1"/>
    </location>
</feature>
<dbReference type="Gene3D" id="3.30.70.270">
    <property type="match status" value="2"/>
</dbReference>
<reference evidence="2" key="1">
    <citation type="submission" date="2016-04" db="EMBL/GenBank/DDBJ databases">
        <title>Cephalotus genome sequencing.</title>
        <authorList>
            <person name="Fukushima K."/>
            <person name="Hasebe M."/>
            <person name="Fang X."/>
        </authorList>
    </citation>
    <scope>NUCLEOTIDE SEQUENCE [LARGE SCALE GENOMIC DNA]</scope>
    <source>
        <strain evidence="2">cv. St1</strain>
    </source>
</reference>
<evidence type="ECO:0008006" key="3">
    <source>
        <dbReference type="Google" id="ProtNLM"/>
    </source>
</evidence>
<comment type="caution">
    <text evidence="1">The sequence shown here is derived from an EMBL/GenBank/DDBJ whole genome shotgun (WGS) entry which is preliminary data.</text>
</comment>
<evidence type="ECO:0000313" key="1">
    <source>
        <dbReference type="EMBL" id="GAV85057.1"/>
    </source>
</evidence>
<name>A0A1Q3CXT2_CEPFO</name>
<dbReference type="FunFam" id="3.30.70.270:FF:000020">
    <property type="entry name" value="Transposon Tf2-6 polyprotein-like Protein"/>
    <property type="match status" value="1"/>
</dbReference>
<gene>
    <name evidence="1" type="ORF">CFOL_v3_28496</name>
</gene>
<protein>
    <recommendedName>
        <fullName evidence="3">Mitochondrial protein</fullName>
    </recommendedName>
</protein>
<dbReference type="InterPro" id="IPR051320">
    <property type="entry name" value="Viral_Replic_Matur_Polypro"/>
</dbReference>
<dbReference type="InParanoid" id="A0A1Q3CXT2"/>
<accession>A0A1Q3CXT2</accession>
<dbReference type="Proteomes" id="UP000187406">
    <property type="component" value="Unassembled WGS sequence"/>
</dbReference>
<dbReference type="OrthoDB" id="1909920at2759"/>
<dbReference type="SUPFAM" id="SSF56672">
    <property type="entry name" value="DNA/RNA polymerases"/>
    <property type="match status" value="1"/>
</dbReference>
<keyword evidence="2" id="KW-1185">Reference proteome</keyword>
<dbReference type="AlphaFoldDB" id="A0A1Q3CXT2"/>
<dbReference type="EMBL" id="BDDD01003438">
    <property type="protein sequence ID" value="GAV85057.1"/>
    <property type="molecule type" value="Genomic_DNA"/>
</dbReference>
<dbReference type="InterPro" id="IPR043128">
    <property type="entry name" value="Rev_trsase/Diguanyl_cyclase"/>
</dbReference>
<proteinExistence type="predicted"/>
<sequence length="105" mass="12131">LLQVMVDHGFFAKCSKCSFGQQSIEYLGHIVSGTGVAMDQSKVDFILHWPHPSNLKELRGFLGLTGYYRRFISHYVHIARPLTDLLKRDTFSWNSQAQQAFINWQ</sequence>
<evidence type="ECO:0000313" key="2">
    <source>
        <dbReference type="Proteomes" id="UP000187406"/>
    </source>
</evidence>